<dbReference type="InterPro" id="IPR007365">
    <property type="entry name" value="TFR-like_dimer_dom"/>
</dbReference>
<dbReference type="PANTHER" id="PTHR10404">
    <property type="entry name" value="N-ACETYLATED-ALPHA-LINKED ACIDIC DIPEPTIDASE"/>
    <property type="match status" value="1"/>
</dbReference>
<dbReference type="Gene3D" id="3.50.30.30">
    <property type="match status" value="1"/>
</dbReference>
<gene>
    <name evidence="5" type="ORF">METZ01_LOCUS60950</name>
</gene>
<dbReference type="CDD" id="cd02121">
    <property type="entry name" value="PA_GCPII_like"/>
    <property type="match status" value="1"/>
</dbReference>
<accession>A0A381SVV4</accession>
<dbReference type="InterPro" id="IPR036757">
    <property type="entry name" value="TFR-like_dimer_dom_sf"/>
</dbReference>
<dbReference type="PANTHER" id="PTHR10404:SF46">
    <property type="entry name" value="VACUOLAR PROTEIN SORTING-ASSOCIATED PROTEIN 70"/>
    <property type="match status" value="1"/>
</dbReference>
<dbReference type="InterPro" id="IPR046450">
    <property type="entry name" value="PA_dom_sf"/>
</dbReference>
<dbReference type="FunFam" id="3.40.630.10:FF:000101">
    <property type="entry name" value="N-acetylated alpha-linked acidic dipeptidase like 1"/>
    <property type="match status" value="1"/>
</dbReference>
<dbReference type="AlphaFoldDB" id="A0A381SVV4"/>
<dbReference type="SUPFAM" id="SSF53187">
    <property type="entry name" value="Zn-dependent exopeptidases"/>
    <property type="match status" value="1"/>
</dbReference>
<proteinExistence type="inferred from homology"/>
<dbReference type="Pfam" id="PF04253">
    <property type="entry name" value="TFR_dimer"/>
    <property type="match status" value="1"/>
</dbReference>
<dbReference type="EMBL" id="UINC01003643">
    <property type="protein sequence ID" value="SVA08096.1"/>
    <property type="molecule type" value="Genomic_DNA"/>
</dbReference>
<evidence type="ECO:0000259" key="2">
    <source>
        <dbReference type="Pfam" id="PF02225"/>
    </source>
</evidence>
<dbReference type="Gene3D" id="1.20.930.40">
    <property type="entry name" value="Transferrin receptor-like, dimerisation domain"/>
    <property type="match status" value="1"/>
</dbReference>
<name>A0A381SVV4_9ZZZZ</name>
<dbReference type="Pfam" id="PF04389">
    <property type="entry name" value="Peptidase_M28"/>
    <property type="match status" value="1"/>
</dbReference>
<evidence type="ECO:0008006" key="6">
    <source>
        <dbReference type="Google" id="ProtNLM"/>
    </source>
</evidence>
<evidence type="ECO:0000259" key="4">
    <source>
        <dbReference type="Pfam" id="PF04389"/>
    </source>
</evidence>
<feature type="domain" description="Transferrin receptor-like dimerisation" evidence="3">
    <location>
        <begin position="587"/>
        <end position="703"/>
    </location>
</feature>
<feature type="domain" description="Peptidase M28" evidence="4">
    <location>
        <begin position="321"/>
        <end position="522"/>
    </location>
</feature>
<dbReference type="InterPro" id="IPR039373">
    <property type="entry name" value="Peptidase_M28B"/>
</dbReference>
<sequence length="717" mass="79675">MFVWVLACGQSVLAQEAGIRGFLDGELTLQRQHEELFRSIPEPTNLREYMRIISESPHHAGAPGSRRVAEYILSQFASWGLEAYIEEHEALMPFPVERVVELIEPERIQLRLEEPAIPEDQDSGDIEGLPNYNAYSADGDVTAELVYVNYGIPEDYDRLEELGISVEGKIVIARYGRSWRGIKPKLAWEHGAVGCIIYSDPKDDGYFQGNVYPEGPFRPEYGAQRGSVMDMPIYPGDPLTPGWGSEPGARKLDRADAETLLKIPVLPISYADALPLLKHLGGPVAPEDWRGALPITYQIGPGPSTVHLKLSFDWQVRPLYNVIARIDGAEFPDQWIVHGNHHDAWVNGATDPTSGNVVLMETARGLGQLLDQGWRPKRTIFLASWDGEEWGLLGSTEWAEKHKTELNANGVAYINSDSTSAGWLSAGGSHSLQWFVNELARDISGPRSDGSVFDELKARQLEQADSLDEQLQIENREHFPITALGSGSDYTVFLDHLTMASLNLGFGGESRGGVYHSKYDSFTWYTNFGDKNFKHGRALSQIMGTALLRLADATILPFNFIDYANTMDVYVDEIEHYYNELDTNETLDLTSLRLALSELESAGEAYERRLTTATYTSPSVINTHNNLLSELNRLIYTSERTLAYAGGLPKRAWFKHLVYAPGLYTGYGVKTLPGIREGVEEGAWDEARSYVTRAAAAVTALAAQVDQAADLLVQITQ</sequence>
<dbReference type="InterPro" id="IPR003137">
    <property type="entry name" value="PA_domain"/>
</dbReference>
<dbReference type="SUPFAM" id="SSF52025">
    <property type="entry name" value="PA domain"/>
    <property type="match status" value="1"/>
</dbReference>
<evidence type="ECO:0000259" key="3">
    <source>
        <dbReference type="Pfam" id="PF04253"/>
    </source>
</evidence>
<dbReference type="InterPro" id="IPR007484">
    <property type="entry name" value="Peptidase_M28"/>
</dbReference>
<evidence type="ECO:0000256" key="1">
    <source>
        <dbReference type="ARBA" id="ARBA00005634"/>
    </source>
</evidence>
<reference evidence="5" key="1">
    <citation type="submission" date="2018-05" db="EMBL/GenBank/DDBJ databases">
        <authorList>
            <person name="Lanie J.A."/>
            <person name="Ng W.-L."/>
            <person name="Kazmierczak K.M."/>
            <person name="Andrzejewski T.M."/>
            <person name="Davidsen T.M."/>
            <person name="Wayne K.J."/>
            <person name="Tettelin H."/>
            <person name="Glass J.I."/>
            <person name="Rusch D."/>
            <person name="Podicherti R."/>
            <person name="Tsui H.-C.T."/>
            <person name="Winkler M.E."/>
        </authorList>
    </citation>
    <scope>NUCLEOTIDE SEQUENCE</scope>
</reference>
<dbReference type="SUPFAM" id="SSF47672">
    <property type="entry name" value="Transferrin receptor-like dimerisation domain"/>
    <property type="match status" value="1"/>
</dbReference>
<evidence type="ECO:0000313" key="5">
    <source>
        <dbReference type="EMBL" id="SVA08096.1"/>
    </source>
</evidence>
<feature type="domain" description="PA" evidence="2">
    <location>
        <begin position="141"/>
        <end position="207"/>
    </location>
</feature>
<protein>
    <recommendedName>
        <fullName evidence="6">Folate hydrolase</fullName>
    </recommendedName>
</protein>
<organism evidence="5">
    <name type="scientific">marine metagenome</name>
    <dbReference type="NCBI Taxonomy" id="408172"/>
    <lineage>
        <taxon>unclassified sequences</taxon>
        <taxon>metagenomes</taxon>
        <taxon>ecological metagenomes</taxon>
    </lineage>
</organism>
<comment type="similarity">
    <text evidence="1">Belongs to the peptidase M28 family. M28B subfamily.</text>
</comment>
<dbReference type="Pfam" id="PF02225">
    <property type="entry name" value="PA"/>
    <property type="match status" value="1"/>
</dbReference>
<dbReference type="Gene3D" id="3.40.630.10">
    <property type="entry name" value="Zn peptidases"/>
    <property type="match status" value="1"/>
</dbReference>